<proteinExistence type="predicted"/>
<reference evidence="3" key="1">
    <citation type="journal article" date="2009" name="Nature">
        <title>Genome sequence and analysis of the Irish potato famine pathogen Phytophthora infestans.</title>
        <authorList>
            <consortium name="The Broad Institute Genome Sequencing Platform"/>
            <person name="Haas B.J."/>
            <person name="Kamoun S."/>
            <person name="Zody M.C."/>
            <person name="Jiang R.H."/>
            <person name="Handsaker R.E."/>
            <person name="Cano L.M."/>
            <person name="Grabherr M."/>
            <person name="Kodira C.D."/>
            <person name="Raffaele S."/>
            <person name="Torto-Alalibo T."/>
            <person name="Bozkurt T.O."/>
            <person name="Ah-Fong A.M."/>
            <person name="Alvarado L."/>
            <person name="Anderson V.L."/>
            <person name="Armstrong M.R."/>
            <person name="Avrova A."/>
            <person name="Baxter L."/>
            <person name="Beynon J."/>
            <person name="Boevink P.C."/>
            <person name="Bollmann S.R."/>
            <person name="Bos J.I."/>
            <person name="Bulone V."/>
            <person name="Cai G."/>
            <person name="Cakir C."/>
            <person name="Carrington J.C."/>
            <person name="Chawner M."/>
            <person name="Conti L."/>
            <person name="Costanzo S."/>
            <person name="Ewan R."/>
            <person name="Fahlgren N."/>
            <person name="Fischbach M.A."/>
            <person name="Fugelstad J."/>
            <person name="Gilroy E.M."/>
            <person name="Gnerre S."/>
            <person name="Green P.J."/>
            <person name="Grenville-Briggs L.J."/>
            <person name="Griffith J."/>
            <person name="Grunwald N.J."/>
            <person name="Horn K."/>
            <person name="Horner N.R."/>
            <person name="Hu C.H."/>
            <person name="Huitema E."/>
            <person name="Jeong D.H."/>
            <person name="Jones A.M."/>
            <person name="Jones J.D."/>
            <person name="Jones R.W."/>
            <person name="Karlsson E.K."/>
            <person name="Kunjeti S.G."/>
            <person name="Lamour K."/>
            <person name="Liu Z."/>
            <person name="Ma L."/>
            <person name="Maclean D."/>
            <person name="Chibucos M.C."/>
            <person name="McDonald H."/>
            <person name="McWalters J."/>
            <person name="Meijer H.J."/>
            <person name="Morgan W."/>
            <person name="Morris P.F."/>
            <person name="Munro C.A."/>
            <person name="O'Neill K."/>
            <person name="Ospina-Giraldo M."/>
            <person name="Pinzon A."/>
            <person name="Pritchard L."/>
            <person name="Ramsahoye B."/>
            <person name="Ren Q."/>
            <person name="Restrepo S."/>
            <person name="Roy S."/>
            <person name="Sadanandom A."/>
            <person name="Savidor A."/>
            <person name="Schornack S."/>
            <person name="Schwartz D.C."/>
            <person name="Schumann U.D."/>
            <person name="Schwessinger B."/>
            <person name="Seyer L."/>
            <person name="Sharpe T."/>
            <person name="Silvar C."/>
            <person name="Song J."/>
            <person name="Studholme D.J."/>
            <person name="Sykes S."/>
            <person name="Thines M."/>
            <person name="van de Vondervoort P.J."/>
            <person name="Phuntumart V."/>
            <person name="Wawra S."/>
            <person name="Weide R."/>
            <person name="Win J."/>
            <person name="Young C."/>
            <person name="Zhou S."/>
            <person name="Fry W."/>
            <person name="Meyers B.C."/>
            <person name="van West P."/>
            <person name="Ristaino J."/>
            <person name="Govers F."/>
            <person name="Birch P.R."/>
            <person name="Whisson S.C."/>
            <person name="Judelson H.S."/>
            <person name="Nusbaum C."/>
        </authorList>
    </citation>
    <scope>NUCLEOTIDE SEQUENCE [LARGE SCALE GENOMIC DNA]</scope>
    <source>
        <strain evidence="3">T30-4</strain>
    </source>
</reference>
<sequence>MKTMGAAREKRRAERIVEGGTPAWHYIWARLKASGWTHKKPPASSIETRWKFIPPGGKESGVEGKDYFLAAQALSSAWAAKGDIESGNGTSSDDSEEDELDDSEDDINKIEEGHNPDDFAGFEFSNETVEDGIADEDDSDEEGEGAVAAIGRGSDDEERDSQEEGPNSAESIAERHFAENVLESLGGSDKLLAGTGMSKQGLAKLREHSTTGWTVPDMPDVHEFLQAPFQVVGEENSYPELRKKPFGPTPAMMCGDSPLALSFYFLPVALWQHIAACSSNYKHEQLEARVEAYIERRKHMQRR</sequence>
<feature type="region of interest" description="Disordered" evidence="1">
    <location>
        <begin position="82"/>
        <end position="122"/>
    </location>
</feature>
<evidence type="ECO:0000313" key="3">
    <source>
        <dbReference type="Proteomes" id="UP000006643"/>
    </source>
</evidence>
<evidence type="ECO:0000256" key="1">
    <source>
        <dbReference type="SAM" id="MobiDB-lite"/>
    </source>
</evidence>
<dbReference type="HOGENOM" id="CLU_919699_0_0_1"/>
<dbReference type="KEGG" id="pif:PITG_13981"/>
<keyword evidence="3" id="KW-1185">Reference proteome</keyword>
<dbReference type="Proteomes" id="UP000006643">
    <property type="component" value="Unassembled WGS sequence"/>
</dbReference>
<dbReference type="eggNOG" id="ENOG502RGAM">
    <property type="taxonomic scope" value="Eukaryota"/>
</dbReference>
<dbReference type="PANTHER" id="PTHR37069">
    <property type="entry name" value="DDE_TNP_1_7 DOMAIN-CONTAINING PROTEIN"/>
    <property type="match status" value="1"/>
</dbReference>
<organism evidence="2 3">
    <name type="scientific">Phytophthora infestans (strain T30-4)</name>
    <name type="common">Potato late blight agent</name>
    <dbReference type="NCBI Taxonomy" id="403677"/>
    <lineage>
        <taxon>Eukaryota</taxon>
        <taxon>Sar</taxon>
        <taxon>Stramenopiles</taxon>
        <taxon>Oomycota</taxon>
        <taxon>Peronosporomycetes</taxon>
        <taxon>Peronosporales</taxon>
        <taxon>Peronosporaceae</taxon>
        <taxon>Phytophthora</taxon>
    </lineage>
</organism>
<evidence type="ECO:0000313" key="2">
    <source>
        <dbReference type="EMBL" id="EEY61998.1"/>
    </source>
</evidence>
<feature type="compositionally biased region" description="Basic and acidic residues" evidence="1">
    <location>
        <begin position="106"/>
        <end position="117"/>
    </location>
</feature>
<feature type="compositionally biased region" description="Acidic residues" evidence="1">
    <location>
        <begin position="93"/>
        <end position="105"/>
    </location>
</feature>
<dbReference type="VEuPathDB" id="FungiDB:PITG_13981"/>
<accession>D0NN91</accession>
<dbReference type="AlphaFoldDB" id="D0NN91"/>
<feature type="region of interest" description="Disordered" evidence="1">
    <location>
        <begin position="150"/>
        <end position="171"/>
    </location>
</feature>
<name>D0NN91_PHYIT</name>
<protein>
    <submittedName>
        <fullName evidence="2">Uncharacterized protein</fullName>
    </submittedName>
</protein>
<dbReference type="PANTHER" id="PTHR37069:SF2">
    <property type="entry name" value="PIGGYBAC TRANSPOSABLE ELEMENT-DERIVED PROTEIN DOMAIN-CONTAINING PROTEIN"/>
    <property type="match status" value="1"/>
</dbReference>
<dbReference type="RefSeq" id="XP_002899638.1">
    <property type="nucleotide sequence ID" value="XM_002899592.1"/>
</dbReference>
<gene>
    <name evidence="2" type="ORF">PITG_13981</name>
</gene>
<dbReference type="OMA" id="YIERRKH"/>
<dbReference type="EMBL" id="DS028147">
    <property type="protein sequence ID" value="EEY61998.1"/>
    <property type="molecule type" value="Genomic_DNA"/>
</dbReference>
<dbReference type="InParanoid" id="D0NN91"/>
<dbReference type="OrthoDB" id="128088at2759"/>
<dbReference type="GeneID" id="9461832"/>